<evidence type="ECO:0000256" key="3">
    <source>
        <dbReference type="ARBA" id="ARBA00022989"/>
    </source>
</evidence>
<dbReference type="GO" id="GO:0016020">
    <property type="term" value="C:membrane"/>
    <property type="evidence" value="ECO:0007669"/>
    <property type="project" value="UniProtKB-SubCell"/>
</dbReference>
<evidence type="ECO:0000256" key="1">
    <source>
        <dbReference type="ARBA" id="ARBA00004370"/>
    </source>
</evidence>
<feature type="domain" description="Fatty acid hydroxylase" evidence="6">
    <location>
        <begin position="160"/>
        <end position="285"/>
    </location>
</feature>
<dbReference type="OrthoDB" id="6354873at2759"/>
<evidence type="ECO:0000259" key="6">
    <source>
        <dbReference type="Pfam" id="PF04116"/>
    </source>
</evidence>
<feature type="transmembrane region" description="Helical" evidence="5">
    <location>
        <begin position="69"/>
        <end position="95"/>
    </location>
</feature>
<evidence type="ECO:0000313" key="8">
    <source>
        <dbReference type="Proteomes" id="UP000266188"/>
    </source>
</evidence>
<evidence type="ECO:0000256" key="2">
    <source>
        <dbReference type="ARBA" id="ARBA00022692"/>
    </source>
</evidence>
<dbReference type="PANTHER" id="PTHR11863">
    <property type="entry name" value="STEROL DESATURASE"/>
    <property type="match status" value="1"/>
</dbReference>
<evidence type="ECO:0000313" key="7">
    <source>
        <dbReference type="EMBL" id="RJE24571.1"/>
    </source>
</evidence>
<feature type="transmembrane region" description="Helical" evidence="5">
    <location>
        <begin position="228"/>
        <end position="245"/>
    </location>
</feature>
<dbReference type="GO" id="GO:0008610">
    <property type="term" value="P:lipid biosynthetic process"/>
    <property type="evidence" value="ECO:0007669"/>
    <property type="project" value="InterPro"/>
</dbReference>
<organism evidence="7 8">
    <name type="scientific">Aspergillus sclerotialis</name>
    <dbReference type="NCBI Taxonomy" id="2070753"/>
    <lineage>
        <taxon>Eukaryota</taxon>
        <taxon>Fungi</taxon>
        <taxon>Dikarya</taxon>
        <taxon>Ascomycota</taxon>
        <taxon>Pezizomycotina</taxon>
        <taxon>Eurotiomycetes</taxon>
        <taxon>Eurotiomycetidae</taxon>
        <taxon>Eurotiales</taxon>
        <taxon>Aspergillaceae</taxon>
        <taxon>Aspergillus</taxon>
        <taxon>Aspergillus subgen. Polypaecilum</taxon>
    </lineage>
</organism>
<dbReference type="GO" id="GO:0016491">
    <property type="term" value="F:oxidoreductase activity"/>
    <property type="evidence" value="ECO:0007669"/>
    <property type="project" value="InterPro"/>
</dbReference>
<dbReference type="InterPro" id="IPR050307">
    <property type="entry name" value="Sterol_Desaturase_Related"/>
</dbReference>
<reference evidence="8" key="1">
    <citation type="submission" date="2017-02" db="EMBL/GenBank/DDBJ databases">
        <authorList>
            <person name="Tafer H."/>
            <person name="Lopandic K."/>
        </authorList>
    </citation>
    <scope>NUCLEOTIDE SEQUENCE [LARGE SCALE GENOMIC DNA]</scope>
    <source>
        <strain evidence="8">CBS 366.77</strain>
    </source>
</reference>
<dbReference type="Proteomes" id="UP000266188">
    <property type="component" value="Unassembled WGS sequence"/>
</dbReference>
<comment type="caution">
    <text evidence="7">The sequence shown here is derived from an EMBL/GenBank/DDBJ whole genome shotgun (WGS) entry which is preliminary data.</text>
</comment>
<dbReference type="AlphaFoldDB" id="A0A3A3A5E0"/>
<dbReference type="STRING" id="2070753.A0A3A3A5E0"/>
<dbReference type="EMBL" id="MVGC01000076">
    <property type="protein sequence ID" value="RJE24571.1"/>
    <property type="molecule type" value="Genomic_DNA"/>
</dbReference>
<gene>
    <name evidence="7" type="ORF">PHISCL_03102</name>
</gene>
<evidence type="ECO:0000256" key="5">
    <source>
        <dbReference type="SAM" id="Phobius"/>
    </source>
</evidence>
<protein>
    <submittedName>
        <fullName evidence="7">Fatty acid hydroxylase superfamily</fullName>
    </submittedName>
</protein>
<evidence type="ECO:0000256" key="4">
    <source>
        <dbReference type="ARBA" id="ARBA00023136"/>
    </source>
</evidence>
<sequence>MDVVLDVLDTFAFDRVYAAAFPASETQLALNKGLLSTYNQNVGRYITLAPSEWATRSTWLRDDIKRQALSLFLITWFFGLVLYFVGSTISYNFIFDKRSMEHPKFLRNQLSMEVRQAMEAMPVMAALTTPFFIGEVRGYTKLYDSPSEAPFPLYNYLQFPLFMAFTDFCIYWIHRGLHHPLIYKRFHKPHHKWIVPTPYASYAFHPLDGWSQSVPYHIFPFFFPLQKVAYLGLFVFVTIWTVLIHDGEYVTQNPVVNGSACHTLHHLYFNYNYGQFFTLWDRIGGSYRLPNDELFDKNLKMGKEEWERQCREAEKLVKEVEGTDDRTYSEKKDL</sequence>
<keyword evidence="2 5" id="KW-0812">Transmembrane</keyword>
<dbReference type="GO" id="GO:0005506">
    <property type="term" value="F:iron ion binding"/>
    <property type="evidence" value="ECO:0007669"/>
    <property type="project" value="InterPro"/>
</dbReference>
<dbReference type="InterPro" id="IPR006694">
    <property type="entry name" value="Fatty_acid_hydroxylase"/>
</dbReference>
<accession>A0A3A3A5E0</accession>
<keyword evidence="4 5" id="KW-0472">Membrane</keyword>
<feature type="transmembrane region" description="Helical" evidence="5">
    <location>
        <begin position="153"/>
        <end position="173"/>
    </location>
</feature>
<comment type="subcellular location">
    <subcellularLocation>
        <location evidence="1">Membrane</location>
    </subcellularLocation>
</comment>
<keyword evidence="8" id="KW-1185">Reference proteome</keyword>
<proteinExistence type="predicted"/>
<keyword evidence="3 5" id="KW-1133">Transmembrane helix</keyword>
<dbReference type="Pfam" id="PF04116">
    <property type="entry name" value="FA_hydroxylase"/>
    <property type="match status" value="1"/>
</dbReference>
<name>A0A3A3A5E0_9EURO</name>